<feature type="domain" description="Isochorismatase-like" evidence="4">
    <location>
        <begin position="63"/>
        <end position="230"/>
    </location>
</feature>
<dbReference type="AlphaFoldDB" id="A0A0G4H3X4"/>
<dbReference type="Gene3D" id="3.40.50.850">
    <property type="entry name" value="Isochorismatase-like"/>
    <property type="match status" value="1"/>
</dbReference>
<feature type="signal peptide" evidence="3">
    <location>
        <begin position="1"/>
        <end position="22"/>
    </location>
</feature>
<dbReference type="Pfam" id="PF00857">
    <property type="entry name" value="Isochorismatase"/>
    <property type="match status" value="1"/>
</dbReference>
<dbReference type="PANTHER" id="PTHR43540:SF6">
    <property type="entry name" value="ISOCHORISMATASE-LIKE DOMAIN-CONTAINING PROTEIN"/>
    <property type="match status" value="1"/>
</dbReference>
<keyword evidence="3" id="KW-0732">Signal</keyword>
<evidence type="ECO:0000313" key="5">
    <source>
        <dbReference type="EMBL" id="CEM38408.1"/>
    </source>
</evidence>
<dbReference type="GO" id="GO:0016787">
    <property type="term" value="F:hydrolase activity"/>
    <property type="evidence" value="ECO:0007669"/>
    <property type="project" value="UniProtKB-KW"/>
</dbReference>
<gene>
    <name evidence="5" type="ORF">Vbra_6569</name>
</gene>
<evidence type="ECO:0000313" key="6">
    <source>
        <dbReference type="Proteomes" id="UP000041254"/>
    </source>
</evidence>
<protein>
    <recommendedName>
        <fullName evidence="4">Isochorismatase-like domain-containing protein</fullName>
    </recommendedName>
</protein>
<reference evidence="5 6" key="1">
    <citation type="submission" date="2014-11" db="EMBL/GenBank/DDBJ databases">
        <authorList>
            <person name="Zhu J."/>
            <person name="Qi W."/>
            <person name="Song R."/>
        </authorList>
    </citation>
    <scope>NUCLEOTIDE SEQUENCE [LARGE SCALE GENOMIC DNA]</scope>
</reference>
<comment type="similarity">
    <text evidence="1">Belongs to the isochorismatase family.</text>
</comment>
<dbReference type="InterPro" id="IPR000868">
    <property type="entry name" value="Isochorismatase-like_dom"/>
</dbReference>
<accession>A0A0G4H3X4</accession>
<organism evidence="5 6">
    <name type="scientific">Vitrella brassicaformis (strain CCMP3155)</name>
    <dbReference type="NCBI Taxonomy" id="1169540"/>
    <lineage>
        <taxon>Eukaryota</taxon>
        <taxon>Sar</taxon>
        <taxon>Alveolata</taxon>
        <taxon>Colpodellida</taxon>
        <taxon>Vitrellaceae</taxon>
        <taxon>Vitrella</taxon>
    </lineage>
</organism>
<dbReference type="InterPro" id="IPR050272">
    <property type="entry name" value="Isochorismatase-like_hydrls"/>
</dbReference>
<dbReference type="InParanoid" id="A0A0G4H3X4"/>
<dbReference type="Proteomes" id="UP000041254">
    <property type="component" value="Unassembled WGS sequence"/>
</dbReference>
<dbReference type="InterPro" id="IPR036380">
    <property type="entry name" value="Isochorismatase-like_sf"/>
</dbReference>
<dbReference type="EMBL" id="CDMY01000982">
    <property type="protein sequence ID" value="CEM38408.1"/>
    <property type="molecule type" value="Genomic_DNA"/>
</dbReference>
<dbReference type="VEuPathDB" id="CryptoDB:Vbra_6569"/>
<dbReference type="CDD" id="cd00431">
    <property type="entry name" value="cysteine_hydrolases"/>
    <property type="match status" value="1"/>
</dbReference>
<dbReference type="PhylomeDB" id="A0A0G4H3X4"/>
<evidence type="ECO:0000256" key="1">
    <source>
        <dbReference type="ARBA" id="ARBA00006336"/>
    </source>
</evidence>
<evidence type="ECO:0000256" key="3">
    <source>
        <dbReference type="SAM" id="SignalP"/>
    </source>
</evidence>
<proteinExistence type="inferred from homology"/>
<evidence type="ECO:0000256" key="2">
    <source>
        <dbReference type="ARBA" id="ARBA00022801"/>
    </source>
</evidence>
<evidence type="ECO:0000259" key="4">
    <source>
        <dbReference type="Pfam" id="PF00857"/>
    </source>
</evidence>
<dbReference type="PANTHER" id="PTHR43540">
    <property type="entry name" value="PEROXYUREIDOACRYLATE/UREIDOACRYLATE AMIDOHYDROLASE-RELATED"/>
    <property type="match status" value="1"/>
</dbReference>
<keyword evidence="6" id="KW-1185">Reference proteome</keyword>
<feature type="chain" id="PRO_5005191392" description="Isochorismatase-like domain-containing protein" evidence="3">
    <location>
        <begin position="23"/>
        <end position="266"/>
    </location>
</feature>
<sequence>MKHLVAAAVLVLVVVSVPLCVSQLHFPIHEHSHVTFPMIKQRTLYKEYSPYWELEHNPKRKMALLIDDMQEEHRTYFSPRAVQQAQKILAAFRRHNLPIIWSFWSRTYGDGRQGSVDRFYGDTGLGSSANPCYVWEADGLKLMPEVAPHYSHEWDNTVASDHYDMFSNLGKHGESVVWEILKGNDVDTVIVVGAWTDMCILTTALSAFQKEYDVIVPRDAVGTPTPHGRSALEILNSVCCHTFPVAEIVHFLDHGRHPANETVASA</sequence>
<keyword evidence="2" id="KW-0378">Hydrolase</keyword>
<dbReference type="OrthoDB" id="432263at2759"/>
<name>A0A0G4H3X4_VITBC</name>
<dbReference type="SUPFAM" id="SSF52499">
    <property type="entry name" value="Isochorismatase-like hydrolases"/>
    <property type="match status" value="1"/>
</dbReference>